<evidence type="ECO:0000313" key="7">
    <source>
        <dbReference type="EMBL" id="OZM72892.1"/>
    </source>
</evidence>
<evidence type="ECO:0000256" key="2">
    <source>
        <dbReference type="ARBA" id="ARBA00022692"/>
    </source>
</evidence>
<gene>
    <name evidence="7" type="ORF">CFN78_11560</name>
</gene>
<proteinExistence type="predicted"/>
<reference evidence="7 8" key="1">
    <citation type="submission" date="2017-07" db="EMBL/GenBank/DDBJ databases">
        <title>Amycolatopsis antarcticus sp. nov., isolated from the surface of an Antarcticus brown macroalga.</title>
        <authorList>
            <person name="Wang J."/>
            <person name="Leiva S."/>
            <person name="Huang J."/>
            <person name="Huang Y."/>
        </authorList>
    </citation>
    <scope>NUCLEOTIDE SEQUENCE [LARGE SCALE GENOMIC DNA]</scope>
    <source>
        <strain evidence="7 8">AU-G6</strain>
    </source>
</reference>
<keyword evidence="2 5" id="KW-0812">Transmembrane</keyword>
<evidence type="ECO:0000256" key="3">
    <source>
        <dbReference type="ARBA" id="ARBA00022989"/>
    </source>
</evidence>
<dbReference type="Pfam" id="PF02656">
    <property type="entry name" value="DUF202"/>
    <property type="match status" value="1"/>
</dbReference>
<dbReference type="Proteomes" id="UP000242444">
    <property type="component" value="Unassembled WGS sequence"/>
</dbReference>
<protein>
    <recommendedName>
        <fullName evidence="6">DUF202 domain-containing protein</fullName>
    </recommendedName>
</protein>
<keyword evidence="3 5" id="KW-1133">Transmembrane helix</keyword>
<organism evidence="7 8">
    <name type="scientific">Amycolatopsis antarctica</name>
    <dbReference type="NCBI Taxonomy" id="1854586"/>
    <lineage>
        <taxon>Bacteria</taxon>
        <taxon>Bacillati</taxon>
        <taxon>Actinomycetota</taxon>
        <taxon>Actinomycetes</taxon>
        <taxon>Pseudonocardiales</taxon>
        <taxon>Pseudonocardiaceae</taxon>
        <taxon>Amycolatopsis</taxon>
    </lineage>
</organism>
<evidence type="ECO:0000256" key="1">
    <source>
        <dbReference type="ARBA" id="ARBA00004127"/>
    </source>
</evidence>
<evidence type="ECO:0000313" key="8">
    <source>
        <dbReference type="Proteomes" id="UP000242444"/>
    </source>
</evidence>
<feature type="domain" description="DUF202" evidence="6">
    <location>
        <begin position="17"/>
        <end position="80"/>
    </location>
</feature>
<evidence type="ECO:0000256" key="5">
    <source>
        <dbReference type="SAM" id="Phobius"/>
    </source>
</evidence>
<dbReference type="RefSeq" id="WP_094862750.1">
    <property type="nucleotide sequence ID" value="NZ_NKYE01000006.1"/>
</dbReference>
<dbReference type="InterPro" id="IPR003807">
    <property type="entry name" value="DUF202"/>
</dbReference>
<sequence length="119" mass="12073">MTVPAGPEGGDPAVLDAGLQAERTRLAWSRTALSMVVSGALLLHAGLGGAGPLSVVPGVLVMSAAVACYLCGVRRYVHVRAAVRAGRRVTQSGVIRALSASCVLTGLLVLAALVLRETT</sequence>
<keyword evidence="8" id="KW-1185">Reference proteome</keyword>
<dbReference type="EMBL" id="NKYE01000006">
    <property type="protein sequence ID" value="OZM72892.1"/>
    <property type="molecule type" value="Genomic_DNA"/>
</dbReference>
<dbReference type="AlphaFoldDB" id="A0A263D343"/>
<comment type="subcellular location">
    <subcellularLocation>
        <location evidence="1">Endomembrane system</location>
        <topology evidence="1">Multi-pass membrane protein</topology>
    </subcellularLocation>
</comment>
<feature type="transmembrane region" description="Helical" evidence="5">
    <location>
        <begin position="94"/>
        <end position="115"/>
    </location>
</feature>
<evidence type="ECO:0000256" key="4">
    <source>
        <dbReference type="ARBA" id="ARBA00023136"/>
    </source>
</evidence>
<keyword evidence="4 5" id="KW-0472">Membrane</keyword>
<evidence type="ECO:0000259" key="6">
    <source>
        <dbReference type="Pfam" id="PF02656"/>
    </source>
</evidence>
<dbReference type="InParanoid" id="A0A263D343"/>
<name>A0A263D343_9PSEU</name>
<accession>A0A263D343</accession>
<comment type="caution">
    <text evidence="7">The sequence shown here is derived from an EMBL/GenBank/DDBJ whole genome shotgun (WGS) entry which is preliminary data.</text>
</comment>
<dbReference type="GO" id="GO:0012505">
    <property type="term" value="C:endomembrane system"/>
    <property type="evidence" value="ECO:0007669"/>
    <property type="project" value="UniProtKB-SubCell"/>
</dbReference>
<dbReference type="OrthoDB" id="3701077at2"/>
<feature type="transmembrane region" description="Helical" evidence="5">
    <location>
        <begin position="53"/>
        <end position="73"/>
    </location>
</feature>